<name>A0A832V1E8_9ARCH</name>
<dbReference type="Proteomes" id="UP000604391">
    <property type="component" value="Unassembled WGS sequence"/>
</dbReference>
<evidence type="ECO:0000256" key="1">
    <source>
        <dbReference type="SAM" id="Phobius"/>
    </source>
</evidence>
<gene>
    <name evidence="2" type="ORF">H1011_00355</name>
</gene>
<proteinExistence type="predicted"/>
<keyword evidence="1" id="KW-0472">Membrane</keyword>
<feature type="transmembrane region" description="Helical" evidence="1">
    <location>
        <begin position="150"/>
        <end position="169"/>
    </location>
</feature>
<evidence type="ECO:0000313" key="2">
    <source>
        <dbReference type="EMBL" id="HIJ99261.1"/>
    </source>
</evidence>
<sequence length="180" mass="20223">MKTGAKVLLTTIIVCMVLPMLLYPETWKGVILVSLITIASRSSSIYDNLKLEFHSVFLIAAVATLGLSEAMYAIIMSTIFLNPAGKILGNIQKIPWVIMDMISLFCVVIVVSFAPPHLLYQFSLWSIILITNVLFSIIRNRVFFDPLDRRIAFGFFNTIGNYFLLTYYFNGILGIVANTI</sequence>
<feature type="transmembrane region" description="Helical" evidence="1">
    <location>
        <begin position="94"/>
        <end position="113"/>
    </location>
</feature>
<dbReference type="EMBL" id="DVAD01000003">
    <property type="protein sequence ID" value="HIJ99261.1"/>
    <property type="molecule type" value="Genomic_DNA"/>
</dbReference>
<feature type="transmembrane region" description="Helical" evidence="1">
    <location>
        <begin position="56"/>
        <end position="82"/>
    </location>
</feature>
<evidence type="ECO:0000313" key="3">
    <source>
        <dbReference type="Proteomes" id="UP000604391"/>
    </source>
</evidence>
<accession>A0A832V1E8</accession>
<keyword evidence="1" id="KW-0812">Transmembrane</keyword>
<comment type="caution">
    <text evidence="2">The sequence shown here is derived from an EMBL/GenBank/DDBJ whole genome shotgun (WGS) entry which is preliminary data.</text>
</comment>
<organism evidence="2 3">
    <name type="scientific">Candidatus Undinarchaeum marinum</name>
    <dbReference type="NCBI Taxonomy" id="2756141"/>
    <lineage>
        <taxon>Archaea</taxon>
        <taxon>Candidatus Undinarchaeota</taxon>
        <taxon>Candidatus Undinarchaeia</taxon>
        <taxon>Candidatus Undinarchaeales</taxon>
        <taxon>Candidatus Undinarchaeaceae</taxon>
        <taxon>Candidatus Undinarchaeum</taxon>
    </lineage>
</organism>
<keyword evidence="1" id="KW-1133">Transmembrane helix</keyword>
<keyword evidence="3" id="KW-1185">Reference proteome</keyword>
<feature type="transmembrane region" description="Helical" evidence="1">
    <location>
        <begin position="7"/>
        <end position="24"/>
    </location>
</feature>
<dbReference type="AlphaFoldDB" id="A0A832V1E8"/>
<feature type="transmembrane region" description="Helical" evidence="1">
    <location>
        <begin position="119"/>
        <end position="138"/>
    </location>
</feature>
<protein>
    <submittedName>
        <fullName evidence="2">Uncharacterized protein</fullName>
    </submittedName>
</protein>
<reference evidence="2 3" key="1">
    <citation type="journal article" name="Nat. Commun.">
        <title>Undinarchaeota illuminate DPANN phylogeny and the impact of gene transfer on archaeal evolution.</title>
        <authorList>
            <person name="Dombrowski N."/>
            <person name="Williams T.A."/>
            <person name="Sun J."/>
            <person name="Woodcroft B.J."/>
            <person name="Lee J.H."/>
            <person name="Minh B.Q."/>
            <person name="Rinke C."/>
            <person name="Spang A."/>
        </authorList>
    </citation>
    <scope>NUCLEOTIDE SEQUENCE [LARGE SCALE GENOMIC DNA]</scope>
    <source>
        <strain evidence="2">MAG_bin17</strain>
    </source>
</reference>